<comment type="catalytic activity">
    <reaction evidence="1 9">
        <text>1-(5-phospho-beta-D-ribosyl)-ATP + H2O = 1-(5-phospho-beta-D-ribosyl)-5'-AMP + diphosphate + H(+)</text>
        <dbReference type="Rhea" id="RHEA:22828"/>
        <dbReference type="ChEBI" id="CHEBI:15377"/>
        <dbReference type="ChEBI" id="CHEBI:15378"/>
        <dbReference type="ChEBI" id="CHEBI:33019"/>
        <dbReference type="ChEBI" id="CHEBI:59457"/>
        <dbReference type="ChEBI" id="CHEBI:73183"/>
        <dbReference type="EC" id="3.6.1.31"/>
    </reaction>
</comment>
<name>A0A4R3JFH2_9PROT</name>
<dbReference type="InterPro" id="IPR008179">
    <property type="entry name" value="HisE"/>
</dbReference>
<dbReference type="UniPathway" id="UPA00031">
    <property type="reaction ID" value="UER00007"/>
</dbReference>
<dbReference type="CDD" id="cd11534">
    <property type="entry name" value="NTP-PPase_HisIE_like"/>
    <property type="match status" value="1"/>
</dbReference>
<keyword evidence="6 9" id="KW-0378">Hydrolase</keyword>
<evidence type="ECO:0000256" key="9">
    <source>
        <dbReference type="HAMAP-Rule" id="MF_01020"/>
    </source>
</evidence>
<dbReference type="NCBIfam" id="NF001613">
    <property type="entry name" value="PRK00400.1-5"/>
    <property type="match status" value="1"/>
</dbReference>
<dbReference type="PANTHER" id="PTHR42945:SF1">
    <property type="entry name" value="HISTIDINE BIOSYNTHESIS BIFUNCTIONAL PROTEIN HIS7"/>
    <property type="match status" value="1"/>
</dbReference>
<dbReference type="EC" id="3.6.1.31" evidence="9"/>
<accession>A0A4R3JFH2</accession>
<dbReference type="RefSeq" id="WP_132937628.1">
    <property type="nucleotide sequence ID" value="NZ_CP119676.1"/>
</dbReference>
<evidence type="ECO:0000313" key="12">
    <source>
        <dbReference type="Proteomes" id="UP000295304"/>
    </source>
</evidence>
<keyword evidence="12" id="KW-1185">Reference proteome</keyword>
<evidence type="ECO:0000256" key="3">
    <source>
        <dbReference type="ARBA" id="ARBA00009392"/>
    </source>
</evidence>
<dbReference type="Proteomes" id="UP000295304">
    <property type="component" value="Unassembled WGS sequence"/>
</dbReference>
<protein>
    <recommendedName>
        <fullName evidence="9">Phosphoribosyl-ATP pyrophosphatase</fullName>
        <shortName evidence="9">PRA-PH</shortName>
        <ecNumber evidence="9">3.6.1.31</ecNumber>
    </recommendedName>
</protein>
<dbReference type="EMBL" id="SLZW01000001">
    <property type="protein sequence ID" value="TCS64889.1"/>
    <property type="molecule type" value="Genomic_DNA"/>
</dbReference>
<sequence>MTTSPRDARILDGLFETVLSRRGGDASASWTAKLFAKGRPAIAQKVGEEAVETVIAAIAEKPENLTAESADLLYHLLVLWADAGIAPGDVWAELARREGVSGVAEKNARPKRHDGEESKDDI</sequence>
<dbReference type="Pfam" id="PF01503">
    <property type="entry name" value="PRA-PH"/>
    <property type="match status" value="1"/>
</dbReference>
<evidence type="ECO:0000256" key="6">
    <source>
        <dbReference type="ARBA" id="ARBA00022801"/>
    </source>
</evidence>
<dbReference type="NCBIfam" id="NF001611">
    <property type="entry name" value="PRK00400.1-3"/>
    <property type="match status" value="1"/>
</dbReference>
<dbReference type="SUPFAM" id="SSF101386">
    <property type="entry name" value="all-alpha NTP pyrophosphatases"/>
    <property type="match status" value="1"/>
</dbReference>
<dbReference type="HAMAP" id="MF_01020">
    <property type="entry name" value="HisE"/>
    <property type="match status" value="1"/>
</dbReference>
<keyword evidence="8 9" id="KW-0368">Histidine biosynthesis</keyword>
<evidence type="ECO:0000256" key="1">
    <source>
        <dbReference type="ARBA" id="ARBA00001460"/>
    </source>
</evidence>
<dbReference type="AlphaFoldDB" id="A0A4R3JFH2"/>
<keyword evidence="7 9" id="KW-0067">ATP-binding</keyword>
<dbReference type="GO" id="GO:0005524">
    <property type="term" value="F:ATP binding"/>
    <property type="evidence" value="ECO:0007669"/>
    <property type="project" value="UniProtKB-KW"/>
</dbReference>
<comment type="similarity">
    <text evidence="3 9">Belongs to the PRA-PH family.</text>
</comment>
<evidence type="ECO:0000256" key="2">
    <source>
        <dbReference type="ARBA" id="ARBA00005204"/>
    </source>
</evidence>
<dbReference type="OrthoDB" id="9814738at2"/>
<evidence type="ECO:0000313" key="11">
    <source>
        <dbReference type="EMBL" id="TCS64889.1"/>
    </source>
</evidence>
<comment type="subcellular location">
    <subcellularLocation>
        <location evidence="9">Cytoplasm</location>
    </subcellularLocation>
</comment>
<dbReference type="InterPro" id="IPR021130">
    <property type="entry name" value="PRib-ATP_PPHydrolase-like"/>
</dbReference>
<keyword evidence="5 9" id="KW-0547">Nucleotide-binding</keyword>
<keyword evidence="9" id="KW-0963">Cytoplasm</keyword>
<proteinExistence type="inferred from homology"/>
<evidence type="ECO:0000256" key="10">
    <source>
        <dbReference type="SAM" id="MobiDB-lite"/>
    </source>
</evidence>
<dbReference type="GO" id="GO:0000105">
    <property type="term" value="P:L-histidine biosynthetic process"/>
    <property type="evidence" value="ECO:0007669"/>
    <property type="project" value="UniProtKB-UniRule"/>
</dbReference>
<comment type="caution">
    <text evidence="11">The sequence shown here is derived from an EMBL/GenBank/DDBJ whole genome shotgun (WGS) entry which is preliminary data.</text>
</comment>
<evidence type="ECO:0000256" key="4">
    <source>
        <dbReference type="ARBA" id="ARBA00022605"/>
    </source>
</evidence>
<dbReference type="NCBIfam" id="TIGR03188">
    <property type="entry name" value="histidine_hisI"/>
    <property type="match status" value="1"/>
</dbReference>
<dbReference type="PANTHER" id="PTHR42945">
    <property type="entry name" value="HISTIDINE BIOSYNTHESIS BIFUNCTIONAL PROTEIN"/>
    <property type="match status" value="1"/>
</dbReference>
<dbReference type="GO" id="GO:0004636">
    <property type="term" value="F:phosphoribosyl-ATP diphosphatase activity"/>
    <property type="evidence" value="ECO:0007669"/>
    <property type="project" value="UniProtKB-UniRule"/>
</dbReference>
<organism evidence="11 12">
    <name type="scientific">Varunaivibrio sulfuroxidans</name>
    <dbReference type="NCBI Taxonomy" id="1773489"/>
    <lineage>
        <taxon>Bacteria</taxon>
        <taxon>Pseudomonadati</taxon>
        <taxon>Pseudomonadota</taxon>
        <taxon>Alphaproteobacteria</taxon>
        <taxon>Rhodospirillales</taxon>
        <taxon>Magnetovibrionaceae</taxon>
        <taxon>Varunaivibrio</taxon>
    </lineage>
</organism>
<evidence type="ECO:0000256" key="5">
    <source>
        <dbReference type="ARBA" id="ARBA00022741"/>
    </source>
</evidence>
<evidence type="ECO:0000256" key="8">
    <source>
        <dbReference type="ARBA" id="ARBA00023102"/>
    </source>
</evidence>
<evidence type="ECO:0000256" key="7">
    <source>
        <dbReference type="ARBA" id="ARBA00022840"/>
    </source>
</evidence>
<keyword evidence="4 9" id="KW-0028">Amino-acid biosynthesis</keyword>
<reference evidence="11 12" key="1">
    <citation type="submission" date="2019-03" db="EMBL/GenBank/DDBJ databases">
        <title>Genomic Encyclopedia of Type Strains, Phase IV (KMG-IV): sequencing the most valuable type-strain genomes for metagenomic binning, comparative biology and taxonomic classification.</title>
        <authorList>
            <person name="Goeker M."/>
        </authorList>
    </citation>
    <scope>NUCLEOTIDE SEQUENCE [LARGE SCALE GENOMIC DNA]</scope>
    <source>
        <strain evidence="11 12">DSM 101688</strain>
    </source>
</reference>
<dbReference type="GO" id="GO:0005737">
    <property type="term" value="C:cytoplasm"/>
    <property type="evidence" value="ECO:0007669"/>
    <property type="project" value="UniProtKB-SubCell"/>
</dbReference>
<feature type="compositionally biased region" description="Basic and acidic residues" evidence="10">
    <location>
        <begin position="113"/>
        <end position="122"/>
    </location>
</feature>
<comment type="pathway">
    <text evidence="2 9">Amino-acid biosynthesis; L-histidine biosynthesis; L-histidine from 5-phospho-alpha-D-ribose 1-diphosphate: step 2/9.</text>
</comment>
<gene>
    <name evidence="9" type="primary">hisE</name>
    <name evidence="11" type="ORF">EDD55_101220</name>
</gene>
<feature type="region of interest" description="Disordered" evidence="10">
    <location>
        <begin position="99"/>
        <end position="122"/>
    </location>
</feature>
<dbReference type="Gene3D" id="1.10.287.1080">
    <property type="entry name" value="MazG-like"/>
    <property type="match status" value="1"/>
</dbReference>